<dbReference type="GO" id="GO:0005634">
    <property type="term" value="C:nucleus"/>
    <property type="evidence" value="ECO:0007669"/>
    <property type="project" value="TreeGrafter"/>
</dbReference>
<name>A0AA36GG69_CYLNA</name>
<dbReference type="PROSITE" id="PS50089">
    <property type="entry name" value="ZF_RING_2"/>
    <property type="match status" value="1"/>
</dbReference>
<keyword evidence="9 13" id="KW-0863">Zinc-finger</keyword>
<dbReference type="SUPFAM" id="SSF57850">
    <property type="entry name" value="RING/U-box"/>
    <property type="match status" value="1"/>
</dbReference>
<evidence type="ECO:0000259" key="18">
    <source>
        <dbReference type="PROSITE" id="PS51284"/>
    </source>
</evidence>
<dbReference type="GO" id="GO:0008270">
    <property type="term" value="F:zinc ion binding"/>
    <property type="evidence" value="ECO:0007669"/>
    <property type="project" value="UniProtKB-KW"/>
</dbReference>
<dbReference type="InterPro" id="IPR009091">
    <property type="entry name" value="RCC1/BLIP-II"/>
</dbReference>
<dbReference type="SUPFAM" id="SSF50985">
    <property type="entry name" value="RCC1/BLIP-II"/>
    <property type="match status" value="1"/>
</dbReference>
<feature type="domain" description="4Fe-4S ferredoxin-type" evidence="19">
    <location>
        <begin position="665"/>
        <end position="699"/>
    </location>
</feature>
<dbReference type="SMART" id="SM00184">
    <property type="entry name" value="RING"/>
    <property type="match status" value="1"/>
</dbReference>
<dbReference type="GO" id="GO:0007411">
    <property type="term" value="P:axon guidance"/>
    <property type="evidence" value="ECO:0007669"/>
    <property type="project" value="TreeGrafter"/>
</dbReference>
<dbReference type="Pfam" id="PF03256">
    <property type="entry name" value="ANAPC10"/>
    <property type="match status" value="1"/>
</dbReference>
<dbReference type="InterPro" id="IPR000408">
    <property type="entry name" value="Reg_chr_condens"/>
</dbReference>
<dbReference type="GO" id="GO:0005886">
    <property type="term" value="C:plasma membrane"/>
    <property type="evidence" value="ECO:0007669"/>
    <property type="project" value="TreeGrafter"/>
</dbReference>
<feature type="region of interest" description="Disordered" evidence="15">
    <location>
        <begin position="108"/>
        <end position="130"/>
    </location>
</feature>
<feature type="domain" description="DOC" evidence="18">
    <location>
        <begin position="2841"/>
        <end position="3016"/>
    </location>
</feature>
<dbReference type="Pfam" id="PF00415">
    <property type="entry name" value="RCC1"/>
    <property type="match status" value="1"/>
</dbReference>
<dbReference type="EC" id="2.3.2.33" evidence="5"/>
<dbReference type="CDD" id="cd19799">
    <property type="entry name" value="Bbox2_MYCBP2"/>
    <property type="match status" value="1"/>
</dbReference>
<feature type="repeat" description="RCC1" evidence="14">
    <location>
        <begin position="772"/>
        <end position="823"/>
    </location>
</feature>
<evidence type="ECO:0000256" key="9">
    <source>
        <dbReference type="ARBA" id="ARBA00022771"/>
    </source>
</evidence>
<evidence type="ECO:0000256" key="8">
    <source>
        <dbReference type="ARBA" id="ARBA00022737"/>
    </source>
</evidence>
<evidence type="ECO:0000256" key="12">
    <source>
        <dbReference type="ARBA" id="ARBA00023273"/>
    </source>
</evidence>
<dbReference type="Gene3D" id="3.30.40.10">
    <property type="entry name" value="Zinc/RING finger domain, C3HC4 (zinc finger)"/>
    <property type="match status" value="1"/>
</dbReference>
<gene>
    <name evidence="20" type="ORF">CYNAS_LOCUS1806</name>
</gene>
<comment type="catalytic activity">
    <reaction evidence="1">
        <text>[E2 ubiquitin-conjugating enzyme]-S-ubiquitinyl-L-cysteine + [acceptor protein]-L-threonine = [E2 ubiquitin-conjugating enzyme]-L-cysteine + [acceptor protein]-3-O-ubiquitinyl-L-threonine.</text>
        <dbReference type="EC" id="2.3.2.33"/>
    </reaction>
</comment>
<evidence type="ECO:0000256" key="2">
    <source>
        <dbReference type="ARBA" id="ARBA00004489"/>
    </source>
</evidence>
<protein>
    <recommendedName>
        <fullName evidence="5">RCR-type E3 ubiquitin transferase</fullName>
        <ecNumber evidence="5">2.3.2.33</ecNumber>
    </recommendedName>
</protein>
<evidence type="ECO:0000256" key="6">
    <source>
        <dbReference type="ARBA" id="ARBA00022679"/>
    </source>
</evidence>
<sequence>MSYFLRELVPRDCSPSTSSAPSPSQLISEQYGQLIKKYYPIRTKGCILRVPQSKETEDSQSEIGQLPQLSSELCAALHVVGPPSSFATIAIAKTLLAKYGDLLEKKETVDSVDESHHVDNGRDRDERSDNTKTDQLVCVGMSCVFDILRQLSRRDPELCVQALNSLMALLQNLPVDSLRSEPKPSVESMMKVLRNLREEGPPSVCSRASSCLAALAVCSGLPDHLMEAVDALICTQRNEPQSTDSSYDDLQVPGNLHRLSVKIQNKAHKGVETGSSSWSERPLDEHRVLCSFDLPTLPNDSPCETPDDDMRLQGSIACDGMYVYVLNYVGFYKIGSGLQETVLGKLYAANGSIKATRNCLLTFCNGSLYLRRGQSSCISVIDTDSLRDIGEVILPTDCVQTALFSDGSSFYHASVTSQSTLHLIPLNDSFVPIAEAKSRHSVRLTDVSFCCVGDTKAMPYQLPLTIPKYLHNQAADLHLGKDIAFLQSRAGKIYYAGNGIRYGLQETGTTWMELVLPESIVQMSVGIEYVLFRAGSGHAWIAGGDDGRRAGKLRRLTTVNRRKTLSISSAASSYAYVTDNGRVYVGGRHGMSVYPETGQVLGLDGTHMASIALGKTHAVAISKQGYVYTWGLNNLNQCGRTEQAPTTLTPSPRRRGSVVACEPSEHLFVKDIPSYCAQCGLCSARGAACPLPAFTRKTGTCTCGPGDTTCLRCGLCRACGESSQQQPRPSSDTPTRTHLAPARVTIVKNQVNVKVSSVSCGNFHTILLAADGSVFAFGSNCHGQLGTGDVRSKTEPQLVVLPADVQVVQVAAGANHTVLRTSLGAVFTFGAHKMGQLLRPAEDESHWHATPGRVPGFGPGCESFATWIGAVGDATLIHSHTSLLHSDDVIDAQLVASKYDLFIFPRQVGKEYVAIRRKNGYFAHHQLGPSGLYTSWCLESQYDILWSYNAAEMRVQAYSVHLATPKEIHSDRMDSLAFLRSPEWAVPLESPTHCSSTQLGISLLSCTYAAATITKGKMWNEKDFLNSPDHAASPSGGRSVVCRFESTGGGWGYSAHSIEAIQVKASKDIRLLGIGLYGGRGEYIAKIKLFRLPSDVSDEQCAELLSESDETLYDCGQRETAALMLAQPVLVKANHWHVVSAKISGPSSDCGATGRRVVECDDVVFTFRNSAISNNGTDVNVGQIPELYYQVVSSSGEGASSDDEKPDDYASSRLFSSTSMDTVSPCAFLALLRVLDWSLSRVFEFHCEGDQRLWNTERAAATSLIVMRILSRYVLLVYDNSSEGDEPSAAFADAVVLLHSALLSLFDRANDCILEENFALSVVLNEAINLFVDISSCLMPSRHLLVCHLALAISSSIGHPLIAAVVGSIAKRKKLVDVFLHKTEFATFPHLAKQLGEHFTMEQQQIDTLTTLPNILRFLYEKSFSESSDCWNVANIAQDIVVKLSKELAIPDVHKSLASTIVQTPIRFRRRSAVCAWDMSEGATDAICIRVEGGRISLRGVGVYLHAEQVRRTWQCEVHVLRDGDQFSLLSKTSCELSSGGAVDTGVILLPESVTLAVGVTYAIKIWTPENGKTYCGEGGVNYIRLNNGARVTFSSCPLSENGTSLQRGQIPFFLYSIVETEKVDTSQTKDETHKSFVLLLRLLSNKIGAFLVNGLIPQCARSLISRIAGHVMVFMELHPMKAMEIACVLEQLIPMISNVNATVKASTISESFDHNSEICEAKTTQIIVECPHPYKTNNVYSVVVGFDDSVHFLCLQFSPSCETAQADDQLRLYMGVNKESYVPIGRYFGSKDWPTTPLLLPGNSLWFILETTVEVDGATAEQMYGFQCTVTGYPASRKESNLRLEQELSWLSASACRVMVQLPSDASALTHLSTAEDDTRILLEKHGSLLKKGLSLTHAPTLNELIQKGLPSSAQSPDLVFLREFLSACSTSTAGFLARWLPSGPVVDPARCQLTIVQTDMAVGKAIKIRLTTKDQFDREVMCTSMCVEVSMTAGDASIYASTRFPSATLPSLDLIKKNPFQPVLMNRCRYMSVSAMPAYLNYSYEEIRLGFTKATVVREKISLKHKNNCTFEGEWTPSVAGSYRVACRVDGCELTHNYLIEISEREEHTKRREHRTAQLSRARKATIPATLPFQAIRMRLGTSLTAPCVGTIPRGGTISYIEKIENEDGKWLRLTDETAVLYGHGNMSGQVWCLAYHQHLHRELIPIATDIADRLPVRRQEDPPTLHTSPTQQSVIIEANETYVLDATQRIQLYSRPSPDALIEGAILEGRTELEGSGWVSNQHGVWVRVADSNQFILAENSVGRSSIQSQSLSVNGNDDEERSPPPRQQGTTTMASALRPSVAECCRAVFAAFLWHEHLVKDAMAAAAYLKFHQQNLQNLWSNSEARETAAPAALQPIVRLWIEVCSAVRTSVDQHLIVPPTVGKALGSVTRRREASGGGCELCDCSFKVPITVHMRMNHPGCGQDSQGYGYNSSGKFTSGWSGDCGSGGRAASTWYLLCPTCRAQYLRKTPAGYRQERTRRWREFRLSTTAFDSRPEIIMRQNAMFLLDLNSSLDCDSKASSAATSGWTINLFPTQTPSPSAMARSNIIGKKVADSALFARSSFLSQSLSKTGHASDPGPKAVPASPPSAPNQAAMDATRSDEGDTREVLQSPSAALRTLISHHTPTTGEMLKRPVLAFVVEHHDLKRLRTACEQSIVRAVGFSHAFRVWNWLLRLVSSETSVSDIILQYLAALSSYHSLSDIVTSQPVRVLPHPWRLCFLAGPLAAKMVQHLHAFLYTIAVILQSSGVDARLRSLCFKAWTIQLTAHEQELLILTCNILGTVGGVLSEPSISENWITDSADRSVAQRTSDRVDVKETRDITSHARIEASSRQAMVVCLTDGSPETFWESGEEDKSRSRTLNVTFENCTPVLLCLFIDNSRDEACRTSQISFRAALSDGSRRDLLSKNLDQNFCGWVKCCVASVTHVSISLKGPHNASRVRQLQVLGFPPAGNGEVIRPSASHQLFFNNTQHDAFALFQAISAQAFSGDSCEQQDALRERVVDLLFSRVTLQPLQNYVCSQVEAALEREVERLCNQGKRNYSYAVGLLTMANRMCETRAIGSGDCDVVARHQVLQAASRLLAFAPEAVQTQCLSSLGSLLPTARASTVDVGRLLRHLLVPVAKALVLQVRDKAAHSVSTATMNSCLTNAPTSWRTDRAVSPEIGKMTAQFISDVCSGAFNEDWSVCMRRELATALLGVVQLTTSLSKSGSRESMNKESVPSILNSKRFWLSVAALALVRDRSWLALSEKWNDVPTPSQEPVTLCENHDDGMTPAQVFCSDCECALCRECFAVMHLQKRKRSHRVTSLAPPPARLEEIDIHQGCARMRVANLLILFHGESLNGLVELPADPFFALTNAANLSAGRSTPTVCRFCGNTLDPHNQFVGVCSHPDCVKFSATACCRTLSCGHQCGGIVGETQCLPCLICASEGTAQDGDDVCVVCFTDRLCAAPCVQLGCGHVLHYHCVRAVLEKRWPGPRIQFRFMNCPLCNVPISHPGLADLLEPLLALKADVTAKAKMRLEFDGLLGCTALTDPQSEYFEKAEEYAMDRYMYVLCSVCNKAYFGGESRCQIALQSFQYNAAELVCGGCSAPAGTEVCGRHGAEYLEYKCRYCCSIAVYFCFGTTHFCAACHDDFQRLVCLPRNQFPPCPTGPRATPGEGPCPLRRPHPPAGEEFALGCGICRNLSTF</sequence>
<dbReference type="GO" id="GO:0008582">
    <property type="term" value="P:regulation of synaptic assembly at neuromuscular junction"/>
    <property type="evidence" value="ECO:0007669"/>
    <property type="project" value="TreeGrafter"/>
</dbReference>
<dbReference type="PROSITE" id="PS51379">
    <property type="entry name" value="4FE4S_FER_2"/>
    <property type="match status" value="1"/>
</dbReference>
<dbReference type="PROSITE" id="PS00626">
    <property type="entry name" value="RCC1_2"/>
    <property type="match status" value="1"/>
</dbReference>
<dbReference type="FunFam" id="3.30.40.10:FF:000078">
    <property type="entry name" value="E3 ubiquitin-protein ligase MYCBP2 isoform X1"/>
    <property type="match status" value="1"/>
</dbReference>
<keyword evidence="10" id="KW-0833">Ubl conjugation pathway</keyword>
<dbReference type="GO" id="GO:0030424">
    <property type="term" value="C:axon"/>
    <property type="evidence" value="ECO:0007669"/>
    <property type="project" value="UniProtKB-SubCell"/>
</dbReference>
<dbReference type="PANTHER" id="PTHR45943:SF1">
    <property type="entry name" value="E3 UBIQUITIN-PROTEIN LIGASE MYCBP2"/>
    <property type="match status" value="1"/>
</dbReference>
<dbReference type="EMBL" id="CATQJL010000001">
    <property type="protein sequence ID" value="CAJ0589823.1"/>
    <property type="molecule type" value="Genomic_DNA"/>
</dbReference>
<reference evidence="20" key="1">
    <citation type="submission" date="2023-07" db="EMBL/GenBank/DDBJ databases">
        <authorList>
            <consortium name="CYATHOMIX"/>
        </authorList>
    </citation>
    <scope>NUCLEOTIDE SEQUENCE</scope>
    <source>
        <strain evidence="20">N/A</strain>
    </source>
</reference>
<dbReference type="Gene3D" id="2.60.120.260">
    <property type="entry name" value="Galactose-binding domain-like"/>
    <property type="match status" value="1"/>
</dbReference>
<dbReference type="GO" id="GO:0099174">
    <property type="term" value="P:regulation of presynapse organization"/>
    <property type="evidence" value="ECO:0007669"/>
    <property type="project" value="UniProtKB-ARBA"/>
</dbReference>
<comment type="similarity">
    <text evidence="4">Belongs to the RING-Cys relay (RCR) family.</text>
</comment>
<evidence type="ECO:0000256" key="14">
    <source>
        <dbReference type="PROSITE-ProRule" id="PRU00235"/>
    </source>
</evidence>
<keyword evidence="12" id="KW-0966">Cell projection</keyword>
<evidence type="ECO:0000259" key="16">
    <source>
        <dbReference type="PROSITE" id="PS50089"/>
    </source>
</evidence>
<dbReference type="InterPro" id="IPR038648">
    <property type="entry name" value="PHR_sf"/>
</dbReference>
<evidence type="ECO:0000256" key="15">
    <source>
        <dbReference type="SAM" id="MobiDB-lite"/>
    </source>
</evidence>
<feature type="domain" description="RING-type" evidence="16">
    <location>
        <begin position="3482"/>
        <end position="3533"/>
    </location>
</feature>
<dbReference type="SMART" id="SM01337">
    <property type="entry name" value="APC10"/>
    <property type="match status" value="1"/>
</dbReference>
<dbReference type="InterPro" id="IPR012983">
    <property type="entry name" value="PHR"/>
</dbReference>
<accession>A0AA36GG69</accession>
<dbReference type="PRINTS" id="PR00633">
    <property type="entry name" value="RCCNDNSATION"/>
</dbReference>
<proteinExistence type="inferred from homology"/>
<evidence type="ECO:0000313" key="21">
    <source>
        <dbReference type="Proteomes" id="UP001176961"/>
    </source>
</evidence>
<dbReference type="PROSITE" id="PS51284">
    <property type="entry name" value="DOC"/>
    <property type="match status" value="1"/>
</dbReference>
<dbReference type="SMART" id="SM00336">
    <property type="entry name" value="BBOX"/>
    <property type="match status" value="1"/>
</dbReference>
<keyword evidence="8" id="KW-0677">Repeat</keyword>
<evidence type="ECO:0000259" key="17">
    <source>
        <dbReference type="PROSITE" id="PS50119"/>
    </source>
</evidence>
<dbReference type="InterPro" id="IPR008979">
    <property type="entry name" value="Galactose-bd-like_sf"/>
</dbReference>
<evidence type="ECO:0000256" key="11">
    <source>
        <dbReference type="ARBA" id="ARBA00022833"/>
    </source>
</evidence>
<feature type="compositionally biased region" description="Basic and acidic residues" evidence="15">
    <location>
        <begin position="2643"/>
        <end position="2652"/>
    </location>
</feature>
<organism evidence="20 21">
    <name type="scientific">Cylicocyclus nassatus</name>
    <name type="common">Nematode worm</name>
    <dbReference type="NCBI Taxonomy" id="53992"/>
    <lineage>
        <taxon>Eukaryota</taxon>
        <taxon>Metazoa</taxon>
        <taxon>Ecdysozoa</taxon>
        <taxon>Nematoda</taxon>
        <taxon>Chromadorea</taxon>
        <taxon>Rhabditida</taxon>
        <taxon>Rhabditina</taxon>
        <taxon>Rhabditomorpha</taxon>
        <taxon>Strongyloidea</taxon>
        <taxon>Strongylidae</taxon>
        <taxon>Cylicocyclus</taxon>
    </lineage>
</organism>
<dbReference type="InterPro" id="IPR004939">
    <property type="entry name" value="APC_su10/DOC_dom"/>
</dbReference>
<evidence type="ECO:0000256" key="13">
    <source>
        <dbReference type="PROSITE-ProRule" id="PRU00024"/>
    </source>
</evidence>
<dbReference type="InterPro" id="IPR017896">
    <property type="entry name" value="4Fe4S_Fe-S-bd"/>
</dbReference>
<feature type="region of interest" description="Disordered" evidence="15">
    <location>
        <begin position="2310"/>
        <end position="2337"/>
    </location>
</feature>
<dbReference type="Proteomes" id="UP001176961">
    <property type="component" value="Unassembled WGS sequence"/>
</dbReference>
<keyword evidence="6" id="KW-0808">Transferase</keyword>
<dbReference type="SUPFAM" id="SSF49785">
    <property type="entry name" value="Galactose-binding domain-like"/>
    <property type="match status" value="1"/>
</dbReference>
<dbReference type="InterPro" id="IPR000315">
    <property type="entry name" value="Znf_B-box"/>
</dbReference>
<dbReference type="Pfam" id="PF13540">
    <property type="entry name" value="RCC1_2"/>
    <property type="match status" value="1"/>
</dbReference>
<comment type="subcellular location">
    <subcellularLocation>
        <location evidence="2">Cell projection</location>
        <location evidence="2">Axon</location>
    </subcellularLocation>
</comment>
<dbReference type="Gene3D" id="2.130.10.30">
    <property type="entry name" value="Regulator of chromosome condensation 1/beta-lactamase-inhibitor protein II"/>
    <property type="match status" value="2"/>
</dbReference>
<keyword evidence="11" id="KW-0862">Zinc</keyword>
<dbReference type="GO" id="GO:0061630">
    <property type="term" value="F:ubiquitin protein ligase activity"/>
    <property type="evidence" value="ECO:0007669"/>
    <property type="project" value="UniProtKB-EC"/>
</dbReference>
<dbReference type="PROSITE" id="PS50012">
    <property type="entry name" value="RCC1_3"/>
    <property type="match status" value="2"/>
</dbReference>
<feature type="region of interest" description="Disordered" evidence="15">
    <location>
        <begin position="2613"/>
        <end position="2653"/>
    </location>
</feature>
<evidence type="ECO:0000259" key="19">
    <source>
        <dbReference type="PROSITE" id="PS51379"/>
    </source>
</evidence>
<dbReference type="InterPro" id="IPR001841">
    <property type="entry name" value="Znf_RING"/>
</dbReference>
<dbReference type="Pfam" id="PF08005">
    <property type="entry name" value="PHR"/>
    <property type="match status" value="2"/>
</dbReference>
<feature type="repeat" description="RCC1" evidence="14">
    <location>
        <begin position="714"/>
        <end position="771"/>
    </location>
</feature>
<feature type="domain" description="B box-type" evidence="17">
    <location>
        <begin position="3303"/>
        <end position="3351"/>
    </location>
</feature>
<evidence type="ECO:0000256" key="10">
    <source>
        <dbReference type="ARBA" id="ARBA00022786"/>
    </source>
</evidence>
<dbReference type="PANTHER" id="PTHR45943">
    <property type="entry name" value="E3 UBIQUITIN-PROTEIN LIGASE MYCBP2"/>
    <property type="match status" value="1"/>
</dbReference>
<evidence type="ECO:0000256" key="4">
    <source>
        <dbReference type="ARBA" id="ARBA00005415"/>
    </source>
</evidence>
<dbReference type="CDD" id="cd16463">
    <property type="entry name" value="RING-H2_PHR"/>
    <property type="match status" value="1"/>
</dbReference>
<dbReference type="InterPro" id="IPR013083">
    <property type="entry name" value="Znf_RING/FYVE/PHD"/>
</dbReference>
<evidence type="ECO:0000256" key="7">
    <source>
        <dbReference type="ARBA" id="ARBA00022723"/>
    </source>
</evidence>
<comment type="pathway">
    <text evidence="3">Protein modification; protein ubiquitination.</text>
</comment>
<evidence type="ECO:0000313" key="20">
    <source>
        <dbReference type="EMBL" id="CAJ0589823.1"/>
    </source>
</evidence>
<dbReference type="PROSITE" id="PS50119">
    <property type="entry name" value="ZF_BBOX"/>
    <property type="match status" value="1"/>
</dbReference>
<keyword evidence="21" id="KW-1185">Reference proteome</keyword>
<comment type="caution">
    <text evidence="20">The sequence shown here is derived from an EMBL/GenBank/DDBJ whole genome shotgun (WGS) entry which is preliminary data.</text>
</comment>
<feature type="compositionally biased region" description="Polar residues" evidence="15">
    <location>
        <begin position="2310"/>
        <end position="2319"/>
    </location>
</feature>
<evidence type="ECO:0000256" key="1">
    <source>
        <dbReference type="ARBA" id="ARBA00000333"/>
    </source>
</evidence>
<evidence type="ECO:0000256" key="3">
    <source>
        <dbReference type="ARBA" id="ARBA00004906"/>
    </source>
</evidence>
<keyword evidence="7" id="KW-0479">Metal-binding</keyword>
<dbReference type="Gene3D" id="2.60.120.820">
    <property type="entry name" value="PHR domain"/>
    <property type="match status" value="2"/>
</dbReference>
<evidence type="ECO:0000256" key="5">
    <source>
        <dbReference type="ARBA" id="ARBA00012249"/>
    </source>
</evidence>